<accession>A0A168P8L0</accession>
<dbReference type="Pfam" id="PF04158">
    <property type="entry name" value="Sof1"/>
    <property type="match status" value="1"/>
</dbReference>
<dbReference type="InParanoid" id="A0A168P8L0"/>
<feature type="repeat" description="WD" evidence="7">
    <location>
        <begin position="3"/>
        <end position="44"/>
    </location>
</feature>
<gene>
    <name evidence="10" type="primary">ABSGL_07700.1 scaffold 8929</name>
</gene>
<evidence type="ECO:0000313" key="11">
    <source>
        <dbReference type="Proteomes" id="UP000078561"/>
    </source>
</evidence>
<dbReference type="InterPro" id="IPR007287">
    <property type="entry name" value="Sof1"/>
</dbReference>
<comment type="similarity">
    <text evidence="2">Belongs to the WD repeat DCAF13/WDSOF1 family.</text>
</comment>
<dbReference type="InterPro" id="IPR015943">
    <property type="entry name" value="WD40/YVTN_repeat-like_dom_sf"/>
</dbReference>
<dbReference type="AlphaFoldDB" id="A0A168P8L0"/>
<evidence type="ECO:0000256" key="2">
    <source>
        <dbReference type="ARBA" id="ARBA00005649"/>
    </source>
</evidence>
<feature type="compositionally biased region" description="Basic and acidic residues" evidence="8">
    <location>
        <begin position="108"/>
        <end position="121"/>
    </location>
</feature>
<dbReference type="SUPFAM" id="SSF50978">
    <property type="entry name" value="WD40 repeat-like"/>
    <property type="match status" value="1"/>
</dbReference>
<keyword evidence="4" id="KW-0677">Repeat</keyword>
<keyword evidence="11" id="KW-1185">Reference proteome</keyword>
<dbReference type="InterPro" id="IPR051733">
    <property type="entry name" value="WD_repeat_DCAF13/WDSOF1"/>
</dbReference>
<evidence type="ECO:0000259" key="9">
    <source>
        <dbReference type="Pfam" id="PF04158"/>
    </source>
</evidence>
<evidence type="ECO:0000256" key="7">
    <source>
        <dbReference type="PROSITE-ProRule" id="PRU00221"/>
    </source>
</evidence>
<keyword evidence="5" id="KW-0539">Nucleus</keyword>
<dbReference type="Proteomes" id="UP000078561">
    <property type="component" value="Unassembled WGS sequence"/>
</dbReference>
<evidence type="ECO:0000256" key="6">
    <source>
        <dbReference type="ARBA" id="ARBA00023274"/>
    </source>
</evidence>
<protein>
    <recommendedName>
        <fullName evidence="9">Sof1-like protein domain-containing protein</fullName>
    </recommendedName>
</protein>
<dbReference type="GO" id="GO:0032040">
    <property type="term" value="C:small-subunit processome"/>
    <property type="evidence" value="ECO:0007669"/>
    <property type="project" value="TreeGrafter"/>
</dbReference>
<feature type="region of interest" description="Disordered" evidence="8">
    <location>
        <begin position="85"/>
        <end position="128"/>
    </location>
</feature>
<feature type="domain" description="Sof1-like protein" evidence="9">
    <location>
        <begin position="36"/>
        <end position="123"/>
    </location>
</feature>
<evidence type="ECO:0000256" key="3">
    <source>
        <dbReference type="ARBA" id="ARBA00022574"/>
    </source>
</evidence>
<evidence type="ECO:0000256" key="4">
    <source>
        <dbReference type="ARBA" id="ARBA00022737"/>
    </source>
</evidence>
<keyword evidence="6" id="KW-0687">Ribonucleoprotein</keyword>
<dbReference type="PROSITE" id="PS50294">
    <property type="entry name" value="WD_REPEATS_REGION"/>
    <property type="match status" value="1"/>
</dbReference>
<dbReference type="STRING" id="4829.A0A168P8L0"/>
<dbReference type="EMBL" id="LT553604">
    <property type="protein sequence ID" value="SAM01950.1"/>
    <property type="molecule type" value="Genomic_DNA"/>
</dbReference>
<name>A0A168P8L0_ABSGL</name>
<dbReference type="PANTHER" id="PTHR22851">
    <property type="entry name" value="U3 SMALL NUCLEOLAR RNA U3 SNORNA ASSOCIATED PROTEIN"/>
    <property type="match status" value="1"/>
</dbReference>
<comment type="subcellular location">
    <subcellularLocation>
        <location evidence="1">Nucleus</location>
        <location evidence="1">Nucleolus</location>
    </subcellularLocation>
</comment>
<dbReference type="Pfam" id="PF00400">
    <property type="entry name" value="WD40"/>
    <property type="match status" value="1"/>
</dbReference>
<feature type="compositionally biased region" description="Basic and acidic residues" evidence="8">
    <location>
        <begin position="85"/>
        <end position="101"/>
    </location>
</feature>
<dbReference type="PANTHER" id="PTHR22851:SF0">
    <property type="entry name" value="DDB1- AND CUL4-ASSOCIATED FACTOR 13"/>
    <property type="match status" value="1"/>
</dbReference>
<evidence type="ECO:0000313" key="10">
    <source>
        <dbReference type="EMBL" id="SAM01950.1"/>
    </source>
</evidence>
<dbReference type="GO" id="GO:0000462">
    <property type="term" value="P:maturation of SSU-rRNA from tricistronic rRNA transcript (SSU-rRNA, 5.8S rRNA, LSU-rRNA)"/>
    <property type="evidence" value="ECO:0007669"/>
    <property type="project" value="TreeGrafter"/>
</dbReference>
<evidence type="ECO:0000256" key="5">
    <source>
        <dbReference type="ARBA" id="ARBA00023242"/>
    </source>
</evidence>
<reference evidence="10" key="1">
    <citation type="submission" date="2016-04" db="EMBL/GenBank/DDBJ databases">
        <authorList>
            <person name="Evans L.H."/>
            <person name="Alamgir A."/>
            <person name="Owens N."/>
            <person name="Weber N.D."/>
            <person name="Virtaneva K."/>
            <person name="Barbian K."/>
            <person name="Babar A."/>
            <person name="Rosenke K."/>
        </authorList>
    </citation>
    <scope>NUCLEOTIDE SEQUENCE [LARGE SCALE GENOMIC DNA]</scope>
    <source>
        <strain evidence="10">CBS 101.48</strain>
    </source>
</reference>
<evidence type="ECO:0000256" key="8">
    <source>
        <dbReference type="SAM" id="MobiDB-lite"/>
    </source>
</evidence>
<proteinExistence type="inferred from homology"/>
<dbReference type="OMA" id="FSHMPEI"/>
<keyword evidence="3 7" id="KW-0853">WD repeat</keyword>
<dbReference type="InterPro" id="IPR001680">
    <property type="entry name" value="WD40_rpt"/>
</dbReference>
<evidence type="ECO:0000256" key="1">
    <source>
        <dbReference type="ARBA" id="ARBA00004604"/>
    </source>
</evidence>
<dbReference type="OrthoDB" id="10249065at2759"/>
<dbReference type="InterPro" id="IPR036322">
    <property type="entry name" value="WD40_repeat_dom_sf"/>
</dbReference>
<dbReference type="Gene3D" id="2.130.10.10">
    <property type="entry name" value="YVTN repeat-like/Quinoprotein amine dehydrogenase"/>
    <property type="match status" value="1"/>
</dbReference>
<dbReference type="PROSITE" id="PS50082">
    <property type="entry name" value="WD_REPEATS_2"/>
    <property type="match status" value="1"/>
</dbReference>
<sequence>MYHTKRMQRVFCVQFSMDSKFVLSGSDDGNIRLWKAHASEKLGVKDRREQINLEYAQKLKERFGHMKDIKRIDRHRNIPLDIKRADRTKKEMLSARRVKDDRRRKHSSKEDADKRVSERSKSIIGVAK</sequence>
<organism evidence="10">
    <name type="scientific">Absidia glauca</name>
    <name type="common">Pin mould</name>
    <dbReference type="NCBI Taxonomy" id="4829"/>
    <lineage>
        <taxon>Eukaryota</taxon>
        <taxon>Fungi</taxon>
        <taxon>Fungi incertae sedis</taxon>
        <taxon>Mucoromycota</taxon>
        <taxon>Mucoromycotina</taxon>
        <taxon>Mucoromycetes</taxon>
        <taxon>Mucorales</taxon>
        <taxon>Cunninghamellaceae</taxon>
        <taxon>Absidia</taxon>
    </lineage>
</organism>